<dbReference type="SUPFAM" id="SSF56219">
    <property type="entry name" value="DNase I-like"/>
    <property type="match status" value="1"/>
</dbReference>
<evidence type="ECO:0000259" key="1">
    <source>
        <dbReference type="PROSITE" id="PS50878"/>
    </source>
</evidence>
<sequence>MAKEHKVNAVRMMLGYSNCATALNNKLWVFWRGDRLKLTHVQEFTQMYTCHFWDSNLNTKWSITSVYGKHTGIQRRELWSDLTNNIIKDHFWVVGGDFNAISSFDEHKGSTTPSLAELNEFKDCTEAIPLLSPPFTGGIFTWSGVRSRGKIWRRLDRALVNSYTMNFFTEITIKHCSKASSDHKALILHCTLENYFGAKPFRCQDFWFNHHSFLEVVKEYWVKQQMTGGMKGLATKLRGLKHILKAWSKDTFGDIFQAVKDAEIKAMKAQEDFEGNPGEELRSRANKANAELIEATNRETQYWKQKAHIKWMELGDQSTSYFHSYVKGRRSALKITSILARNGKKTLEVEAIKKEAVVYFKEVSSSSRNTDAVNILEHIPNLISLEDNNMMCRIPDEEEIKQAVWDLNPNSAAGPDGFNGNFFRRCWSIIKEDVTKATQEFFIGVPTPLAYGSTFITLIPKKEECTQFSDYRPISLSTFMSKINTRILATRLQTLLSKLISKEQAGFQKGMGVEDQILMACEMAHNLDKHCEGGNSIIKIDMAKAFDKIEWNFLKGVLDRFGFSPRVQELLISNLKGTHISILINGCPTGFFKMERGVKQRDPLSPLLFIIASEVFSRMIKTSMERKFIQRFNTGRNFLVSHLAYADDLIIFLRGGIRNFLKFKALLKEYTKGSGQEVNYSKSRFYVESKVQNNKVTRMEVALGMKNDKMPFKYLGVPICKGKIKKIHCHGLLEHFEKQITTWYSKMLNPMGRLILIKHVLSSIPFHYLAIHSLPISIINQLNRVMANFLWGYTNGKAKHHWRKWEAICKPKDEGGLGLRNIKDLQKAYSLRIWWKAQRGNSIFALFIRDKYLRRNSFQEKIVDSPNWKRICRVACIAEEHSGLQNGVMHWDGGEFTLKQGYNACREVGNSQLGYKLAWHKLQIPSVKLFQWKILQDIIPFPQLYIKAGFHLHSQCPLCKSWEASVNHTILHCEFSINIWNFFANLLQGPKAREGITLRQHFLEWGLRANSKTQRGNLRMVIPGIIAWNIWKIYTAAIYNEDIPVMSTALKRIKTTIQHWNWLHRKKSWMIRDQELYDLGYQTFSLNGKYKPVEQLRFCSSHSRRRRGGNDD</sequence>
<dbReference type="OrthoDB" id="1748430at2759"/>
<dbReference type="PANTHER" id="PTHR33116:SF80">
    <property type="entry name" value="REVERSE TRANSCRIPTASE ZINC-BINDING DOMAIN-CONTAINING PROTEIN"/>
    <property type="match status" value="1"/>
</dbReference>
<dbReference type="GO" id="GO:0003824">
    <property type="term" value="F:catalytic activity"/>
    <property type="evidence" value="ECO:0007669"/>
    <property type="project" value="InterPro"/>
</dbReference>
<accession>A0A484MMD9</accession>
<evidence type="ECO:0000313" key="2">
    <source>
        <dbReference type="EMBL" id="VFQ89226.1"/>
    </source>
</evidence>
<name>A0A484MMD9_9ASTE</name>
<protein>
    <recommendedName>
        <fullName evidence="1">Reverse transcriptase domain-containing protein</fullName>
    </recommendedName>
</protein>
<gene>
    <name evidence="2" type="ORF">CCAM_LOCUS31002</name>
</gene>
<dbReference type="EMBL" id="OOIL02003792">
    <property type="protein sequence ID" value="VFQ89226.1"/>
    <property type="molecule type" value="Genomic_DNA"/>
</dbReference>
<dbReference type="CDD" id="cd01650">
    <property type="entry name" value="RT_nLTR_like"/>
    <property type="match status" value="1"/>
</dbReference>
<dbReference type="InterPro" id="IPR000477">
    <property type="entry name" value="RT_dom"/>
</dbReference>
<dbReference type="SUPFAM" id="SSF56672">
    <property type="entry name" value="DNA/RNA polymerases"/>
    <property type="match status" value="1"/>
</dbReference>
<dbReference type="InterPro" id="IPR005135">
    <property type="entry name" value="Endo/exonuclease/phosphatase"/>
</dbReference>
<dbReference type="Pfam" id="PF03372">
    <property type="entry name" value="Exo_endo_phos"/>
    <property type="match status" value="1"/>
</dbReference>
<organism evidence="2 3">
    <name type="scientific">Cuscuta campestris</name>
    <dbReference type="NCBI Taxonomy" id="132261"/>
    <lineage>
        <taxon>Eukaryota</taxon>
        <taxon>Viridiplantae</taxon>
        <taxon>Streptophyta</taxon>
        <taxon>Embryophyta</taxon>
        <taxon>Tracheophyta</taxon>
        <taxon>Spermatophyta</taxon>
        <taxon>Magnoliopsida</taxon>
        <taxon>eudicotyledons</taxon>
        <taxon>Gunneridae</taxon>
        <taxon>Pentapetalae</taxon>
        <taxon>asterids</taxon>
        <taxon>lamiids</taxon>
        <taxon>Solanales</taxon>
        <taxon>Convolvulaceae</taxon>
        <taxon>Cuscuteae</taxon>
        <taxon>Cuscuta</taxon>
        <taxon>Cuscuta subgen. Grammica</taxon>
        <taxon>Cuscuta sect. Cleistogrammica</taxon>
    </lineage>
</organism>
<evidence type="ECO:0000313" key="3">
    <source>
        <dbReference type="Proteomes" id="UP000595140"/>
    </source>
</evidence>
<dbReference type="AlphaFoldDB" id="A0A484MMD9"/>
<dbReference type="InterPro" id="IPR043502">
    <property type="entry name" value="DNA/RNA_pol_sf"/>
</dbReference>
<reference evidence="2 3" key="1">
    <citation type="submission" date="2018-04" db="EMBL/GenBank/DDBJ databases">
        <authorList>
            <person name="Vogel A."/>
        </authorList>
    </citation>
    <scope>NUCLEOTIDE SEQUENCE [LARGE SCALE GENOMIC DNA]</scope>
</reference>
<dbReference type="PROSITE" id="PS50878">
    <property type="entry name" value="RT_POL"/>
    <property type="match status" value="1"/>
</dbReference>
<dbReference type="Pfam" id="PF00078">
    <property type="entry name" value="RVT_1"/>
    <property type="match status" value="1"/>
</dbReference>
<feature type="domain" description="Reverse transcriptase" evidence="1">
    <location>
        <begin position="440"/>
        <end position="719"/>
    </location>
</feature>
<dbReference type="Pfam" id="PF13966">
    <property type="entry name" value="zf-RVT"/>
    <property type="match status" value="1"/>
</dbReference>
<dbReference type="Gene3D" id="3.60.10.10">
    <property type="entry name" value="Endonuclease/exonuclease/phosphatase"/>
    <property type="match status" value="1"/>
</dbReference>
<dbReference type="PANTHER" id="PTHR33116">
    <property type="entry name" value="REVERSE TRANSCRIPTASE ZINC-BINDING DOMAIN-CONTAINING PROTEIN-RELATED-RELATED"/>
    <property type="match status" value="1"/>
</dbReference>
<proteinExistence type="predicted"/>
<dbReference type="InterPro" id="IPR026960">
    <property type="entry name" value="RVT-Znf"/>
</dbReference>
<keyword evidence="3" id="KW-1185">Reference proteome</keyword>
<dbReference type="Proteomes" id="UP000595140">
    <property type="component" value="Unassembled WGS sequence"/>
</dbReference>
<dbReference type="InterPro" id="IPR036691">
    <property type="entry name" value="Endo/exonu/phosph_ase_sf"/>
</dbReference>